<comment type="subcellular location">
    <subcellularLocation>
        <location evidence="1">Membrane</location>
        <topology evidence="1">Multi-pass membrane protein</topology>
    </subcellularLocation>
</comment>
<evidence type="ECO:0000256" key="1">
    <source>
        <dbReference type="ARBA" id="ARBA00004141"/>
    </source>
</evidence>
<evidence type="ECO:0000256" key="5">
    <source>
        <dbReference type="ARBA" id="ARBA00023136"/>
    </source>
</evidence>
<dbReference type="Proteomes" id="UP000838686">
    <property type="component" value="Unassembled WGS sequence"/>
</dbReference>
<evidence type="ECO:0000256" key="4">
    <source>
        <dbReference type="ARBA" id="ARBA00022989"/>
    </source>
</evidence>
<keyword evidence="5 6" id="KW-0472">Membrane</keyword>
<keyword evidence="3 6" id="KW-0812">Transmembrane</keyword>
<protein>
    <recommendedName>
        <fullName evidence="7">GtrA/DPMS transmembrane domain-containing protein</fullName>
    </recommendedName>
</protein>
<dbReference type="InterPro" id="IPR051401">
    <property type="entry name" value="GtrA_CellWall_Glycosyl"/>
</dbReference>
<feature type="transmembrane region" description="Helical" evidence="6">
    <location>
        <begin position="12"/>
        <end position="31"/>
    </location>
</feature>
<evidence type="ECO:0000313" key="8">
    <source>
        <dbReference type="EMBL" id="CAH1223963.1"/>
    </source>
</evidence>
<feature type="transmembrane region" description="Helical" evidence="6">
    <location>
        <begin position="101"/>
        <end position="121"/>
    </location>
</feature>
<accession>A0ABN8H1P0</accession>
<keyword evidence="4 6" id="KW-1133">Transmembrane helix</keyword>
<dbReference type="RefSeq" id="WP_236346892.1">
    <property type="nucleotide sequence ID" value="NZ_CAKMMF010000044.1"/>
</dbReference>
<dbReference type="EMBL" id="CAKMMF010000044">
    <property type="protein sequence ID" value="CAH1223963.1"/>
    <property type="molecule type" value="Genomic_DNA"/>
</dbReference>
<feature type="domain" description="GtrA/DPMS transmembrane" evidence="7">
    <location>
        <begin position="11"/>
        <end position="127"/>
    </location>
</feature>
<gene>
    <name evidence="8" type="ORF">PAECIP111893_05056</name>
</gene>
<dbReference type="InterPro" id="IPR007267">
    <property type="entry name" value="GtrA_DPMS_TM"/>
</dbReference>
<evidence type="ECO:0000259" key="7">
    <source>
        <dbReference type="Pfam" id="PF04138"/>
    </source>
</evidence>
<evidence type="ECO:0000256" key="3">
    <source>
        <dbReference type="ARBA" id="ARBA00022692"/>
    </source>
</evidence>
<dbReference type="PANTHER" id="PTHR38459">
    <property type="entry name" value="PROPHAGE BACTOPRENOL-LINKED GLUCOSE TRANSLOCASE HOMOLOG"/>
    <property type="match status" value="1"/>
</dbReference>
<sequence length="139" mass="15540">MNTLLQHSIVKYALVGLLGTAIHWGLLIALVEWTGVHPVAGSALGFLAVLIISYILNSKWTFRRTGEGMDMKQFIRYTIVSSSGLLINTIVMYASVELLSLPYWLGQAFVTVVVPLHNYAINRLWTFRVSAASEQLHKH</sequence>
<feature type="transmembrane region" description="Helical" evidence="6">
    <location>
        <begin position="77"/>
        <end position="95"/>
    </location>
</feature>
<reference evidence="8" key="1">
    <citation type="submission" date="2022-01" db="EMBL/GenBank/DDBJ databases">
        <authorList>
            <person name="Criscuolo A."/>
        </authorList>
    </citation>
    <scope>NUCLEOTIDE SEQUENCE</scope>
    <source>
        <strain evidence="8">CIP111893</strain>
    </source>
</reference>
<evidence type="ECO:0000256" key="2">
    <source>
        <dbReference type="ARBA" id="ARBA00009399"/>
    </source>
</evidence>
<evidence type="ECO:0000313" key="9">
    <source>
        <dbReference type="Proteomes" id="UP000838686"/>
    </source>
</evidence>
<name>A0ABN8H1P0_9BACL</name>
<proteinExistence type="inferred from homology"/>
<dbReference type="Pfam" id="PF04138">
    <property type="entry name" value="GtrA_DPMS_TM"/>
    <property type="match status" value="1"/>
</dbReference>
<evidence type="ECO:0000256" key="6">
    <source>
        <dbReference type="SAM" id="Phobius"/>
    </source>
</evidence>
<comment type="caution">
    <text evidence="8">The sequence shown here is derived from an EMBL/GenBank/DDBJ whole genome shotgun (WGS) entry which is preliminary data.</text>
</comment>
<dbReference type="PANTHER" id="PTHR38459:SF1">
    <property type="entry name" value="PROPHAGE BACTOPRENOL-LINKED GLUCOSE TRANSLOCASE HOMOLOG"/>
    <property type="match status" value="1"/>
</dbReference>
<keyword evidence="9" id="KW-1185">Reference proteome</keyword>
<comment type="similarity">
    <text evidence="2">Belongs to the GtrA family.</text>
</comment>
<organism evidence="8 9">
    <name type="scientific">Paenibacillus plantiphilus</name>
    <dbReference type="NCBI Taxonomy" id="2905650"/>
    <lineage>
        <taxon>Bacteria</taxon>
        <taxon>Bacillati</taxon>
        <taxon>Bacillota</taxon>
        <taxon>Bacilli</taxon>
        <taxon>Bacillales</taxon>
        <taxon>Paenibacillaceae</taxon>
        <taxon>Paenibacillus</taxon>
    </lineage>
</organism>
<feature type="transmembrane region" description="Helical" evidence="6">
    <location>
        <begin position="37"/>
        <end position="56"/>
    </location>
</feature>